<dbReference type="EMBL" id="BARW01021803">
    <property type="protein sequence ID" value="GAI92171.1"/>
    <property type="molecule type" value="Genomic_DNA"/>
</dbReference>
<comment type="caution">
    <text evidence="1">The sequence shown here is derived from an EMBL/GenBank/DDBJ whole genome shotgun (WGS) entry which is preliminary data.</text>
</comment>
<sequence>MASLDDILGALNTKEASVDTAEVAGDLKASVEGTRKQLKRLKDRGYVGGDSQEGWLISDEGKKALERGGVTPKTIKTLEGGRVIPSMIGEGVTPRQKFEEIGQLIGIRPERITLATRLVWSGDYNDLVWVWNALGQVDIDIDLRKVWTNSWRAHLKKGIPAELEPILAAELEPHLGDEGKVEGKRAAEGKPREGRSYILDENDMPLYVGEGLGDLIYRDAVDLAKLR</sequence>
<organism evidence="1">
    <name type="scientific">marine sediment metagenome</name>
    <dbReference type="NCBI Taxonomy" id="412755"/>
    <lineage>
        <taxon>unclassified sequences</taxon>
        <taxon>metagenomes</taxon>
        <taxon>ecological metagenomes</taxon>
    </lineage>
</organism>
<accession>X1TLD1</accession>
<reference evidence="1" key="1">
    <citation type="journal article" date="2014" name="Front. Microbiol.">
        <title>High frequency of phylogenetically diverse reductive dehalogenase-homologous genes in deep subseafloor sedimentary metagenomes.</title>
        <authorList>
            <person name="Kawai M."/>
            <person name="Futagami T."/>
            <person name="Toyoda A."/>
            <person name="Takaki Y."/>
            <person name="Nishi S."/>
            <person name="Hori S."/>
            <person name="Arai W."/>
            <person name="Tsubouchi T."/>
            <person name="Morono Y."/>
            <person name="Uchiyama I."/>
            <person name="Ito T."/>
            <person name="Fujiyama A."/>
            <person name="Inagaki F."/>
            <person name="Takami H."/>
        </authorList>
    </citation>
    <scope>NUCLEOTIDE SEQUENCE</scope>
    <source>
        <strain evidence="1">Expedition CK06-06</strain>
    </source>
</reference>
<protein>
    <submittedName>
        <fullName evidence="1">Uncharacterized protein</fullName>
    </submittedName>
</protein>
<feature type="non-terminal residue" evidence="1">
    <location>
        <position position="227"/>
    </location>
</feature>
<evidence type="ECO:0000313" key="1">
    <source>
        <dbReference type="EMBL" id="GAI92171.1"/>
    </source>
</evidence>
<proteinExistence type="predicted"/>
<gene>
    <name evidence="1" type="ORF">S12H4_36560</name>
</gene>
<name>X1TLD1_9ZZZZ</name>
<dbReference type="AlphaFoldDB" id="X1TLD1"/>